<comment type="similarity">
    <text evidence="2">Belongs to the glycosyl hydrolase 9 (cellulase E) family.</text>
</comment>
<keyword evidence="10" id="KW-0732">Signal</keyword>
<dbReference type="GO" id="GO:0030245">
    <property type="term" value="P:cellulose catabolic process"/>
    <property type="evidence" value="ECO:0007669"/>
    <property type="project" value="UniProtKB-KW"/>
</dbReference>
<keyword evidence="7" id="KW-0326">Glycosidase</keyword>
<reference evidence="12 13" key="1">
    <citation type="journal article" date="2010" name="Science">
        <title>Genomic comparison of the ants Camponotus floridanus and Harpegnathos saltator.</title>
        <authorList>
            <person name="Bonasio R."/>
            <person name="Zhang G."/>
            <person name="Ye C."/>
            <person name="Mutti N.S."/>
            <person name="Fang X."/>
            <person name="Qin N."/>
            <person name="Donahue G."/>
            <person name="Yang P."/>
            <person name="Li Q."/>
            <person name="Li C."/>
            <person name="Zhang P."/>
            <person name="Huang Z."/>
            <person name="Berger S.L."/>
            <person name="Reinberg D."/>
            <person name="Wang J."/>
            <person name="Liebig J."/>
        </authorList>
    </citation>
    <scope>NUCLEOTIDE SEQUENCE [LARGE SCALE GENOMIC DNA]</scope>
    <source>
        <strain evidence="13">C129</strain>
    </source>
</reference>
<dbReference type="OrthoDB" id="10257085at2759"/>
<dbReference type="InParanoid" id="E2A8W8"/>
<keyword evidence="4" id="KW-0378">Hydrolase</keyword>
<dbReference type="EMBL" id="GL437663">
    <property type="protein sequence ID" value="EFN70197.1"/>
    <property type="molecule type" value="Genomic_DNA"/>
</dbReference>
<evidence type="ECO:0000256" key="10">
    <source>
        <dbReference type="SAM" id="SignalP"/>
    </source>
</evidence>
<evidence type="ECO:0000313" key="12">
    <source>
        <dbReference type="EMBL" id="EFN70197.1"/>
    </source>
</evidence>
<evidence type="ECO:0000256" key="5">
    <source>
        <dbReference type="ARBA" id="ARBA00023001"/>
    </source>
</evidence>
<organism evidence="13">
    <name type="scientific">Camponotus floridanus</name>
    <name type="common">Florida carpenter ant</name>
    <dbReference type="NCBI Taxonomy" id="104421"/>
    <lineage>
        <taxon>Eukaryota</taxon>
        <taxon>Metazoa</taxon>
        <taxon>Ecdysozoa</taxon>
        <taxon>Arthropoda</taxon>
        <taxon>Hexapoda</taxon>
        <taxon>Insecta</taxon>
        <taxon>Pterygota</taxon>
        <taxon>Neoptera</taxon>
        <taxon>Endopterygota</taxon>
        <taxon>Hymenoptera</taxon>
        <taxon>Apocrita</taxon>
        <taxon>Aculeata</taxon>
        <taxon>Formicoidea</taxon>
        <taxon>Formicidae</taxon>
        <taxon>Formicinae</taxon>
        <taxon>Camponotus</taxon>
    </lineage>
</organism>
<feature type="transmembrane region" description="Helical" evidence="9">
    <location>
        <begin position="469"/>
        <end position="487"/>
    </location>
</feature>
<evidence type="ECO:0000256" key="8">
    <source>
        <dbReference type="ARBA" id="ARBA00023326"/>
    </source>
</evidence>
<keyword evidence="9" id="KW-0812">Transmembrane</keyword>
<dbReference type="EC" id="3.2.1.4" evidence="3"/>
<evidence type="ECO:0000256" key="4">
    <source>
        <dbReference type="ARBA" id="ARBA00022801"/>
    </source>
</evidence>
<evidence type="ECO:0000256" key="2">
    <source>
        <dbReference type="ARBA" id="ARBA00007072"/>
    </source>
</evidence>
<dbReference type="AlphaFoldDB" id="E2A8W8"/>
<evidence type="ECO:0000313" key="13">
    <source>
        <dbReference type="Proteomes" id="UP000000311"/>
    </source>
</evidence>
<evidence type="ECO:0000256" key="9">
    <source>
        <dbReference type="SAM" id="Phobius"/>
    </source>
</evidence>
<sequence>MKLGFIVMFVTILLALLITSTYRINAFEVDVKQVEDDYAKVLNLSLMFYEAQRSGKLPRENRIPWRGDSALYDSGWENEDLTGGYYDGHNYVKFGFTMAFTTTILAWGAVSWPEAFNVANQLDEIRKTIKWSTDYLIKCHISENELYGQVGEFDLNEIFFGRPEDMSRNTFRPVYKIDAKHPGSDLAGETAAALAASSIVFKKVDPEYSAKCLKHAKELYILANHYRGFYHETVQRYRKSAKQFYNNTDYGDELAWAAIWLHKAEPHFEYLNDAENHYQNFHLEKRPNEFSYNNKIAGVQVLLAQLTRKLKYKKAIIDFCNFSMHYQTRTPKGLLYIDKLGTLSHAANIAFICMEAADYEIGPLHQYDIFAKEQIDYILGLKAGRSYVVGYGVNSPQQPHHIASSCPDRPKFCRLQEYNQTIANPQVLYGALVSGPDENDDFFDNRHDGDYTSVRDLPGRQHRNDKMKFSLFVYVTILLPLLITATYREIITLTYDKIYRLNYMNYMEGVSFDDYKTVYGEVLNRSLQFYEAQRSGKLPRENRIPWRGDSALHDVGLEGEDLTGGYYDGHNYVKFGFTMAFTTTILAWGAVSWPEAFNVANQLDEIRKAIKWATDYFIKCHVKENELYAQVGEFYLIQDFYGRPEEILNTKRRAYKIDPEHPGSDVAGETAAALAASSIVFKKVDPEYSAKCLKHAKEIYNLAKRYRGFFLHNEIQNVQKYYNNTDYGDELAWAAIWLHKAEPHFDYLNDAENHYQDFHLEKRPNEFFYNNKIAGVQILLAQLTGKLEYKRAVIDFCNFSVHNQTRTPKGLLYIDKLGTLSHAANIAFICLEASEYGLGPSHQYDKFAKEQIDYILGFIPGRSYVVGYGINAPQQPRHIASSCPHLPKWCGWKQYRKNESNPQILYGALVSGPNENDFFYDNRHDGNYTGVGIDYNAGFTCVLAKLLQLHCYEIHMSPSTYDKLFNHINLS</sequence>
<dbReference type="Proteomes" id="UP000000311">
    <property type="component" value="Unassembled WGS sequence"/>
</dbReference>
<keyword evidence="9" id="KW-1133">Transmembrane helix</keyword>
<dbReference type="GO" id="GO:0008810">
    <property type="term" value="F:cellulase activity"/>
    <property type="evidence" value="ECO:0007669"/>
    <property type="project" value="UniProtKB-EC"/>
</dbReference>
<evidence type="ECO:0000259" key="11">
    <source>
        <dbReference type="Pfam" id="PF00759"/>
    </source>
</evidence>
<evidence type="ECO:0000256" key="1">
    <source>
        <dbReference type="ARBA" id="ARBA00000966"/>
    </source>
</evidence>
<keyword evidence="13" id="KW-1185">Reference proteome</keyword>
<protein>
    <recommendedName>
        <fullName evidence="3">cellulase</fullName>
        <ecNumber evidence="3">3.2.1.4</ecNumber>
    </recommendedName>
</protein>
<dbReference type="Gene3D" id="1.50.10.10">
    <property type="match status" value="2"/>
</dbReference>
<keyword evidence="6" id="KW-0119">Carbohydrate metabolism</keyword>
<dbReference type="InterPro" id="IPR008928">
    <property type="entry name" value="6-hairpin_glycosidase_sf"/>
</dbReference>
<accession>E2A8W8</accession>
<keyword evidence="8" id="KW-0624">Polysaccharide degradation</keyword>
<feature type="domain" description="Glycoside hydrolase family 9" evidence="11">
    <location>
        <begin position="519"/>
        <end position="943"/>
    </location>
</feature>
<dbReference type="OMA" id="AYQRANQ"/>
<feature type="chain" id="PRO_5003156556" description="cellulase" evidence="10">
    <location>
        <begin position="27"/>
        <end position="971"/>
    </location>
</feature>
<proteinExistence type="inferred from homology"/>
<evidence type="ECO:0000256" key="3">
    <source>
        <dbReference type="ARBA" id="ARBA00012601"/>
    </source>
</evidence>
<dbReference type="PANTHER" id="PTHR22298">
    <property type="entry name" value="ENDO-1,4-BETA-GLUCANASE"/>
    <property type="match status" value="1"/>
</dbReference>
<dbReference type="InterPro" id="IPR001701">
    <property type="entry name" value="Glyco_hydro_9"/>
</dbReference>
<evidence type="ECO:0000256" key="6">
    <source>
        <dbReference type="ARBA" id="ARBA00023277"/>
    </source>
</evidence>
<feature type="domain" description="Glycoside hydrolase family 9" evidence="11">
    <location>
        <begin position="38"/>
        <end position="452"/>
    </location>
</feature>
<name>E2A8W8_CAMFO</name>
<dbReference type="SUPFAM" id="SSF48208">
    <property type="entry name" value="Six-hairpin glycosidases"/>
    <property type="match status" value="2"/>
</dbReference>
<evidence type="ECO:0000256" key="7">
    <source>
        <dbReference type="ARBA" id="ARBA00023295"/>
    </source>
</evidence>
<keyword evidence="5" id="KW-0136">Cellulose degradation</keyword>
<feature type="signal peptide" evidence="10">
    <location>
        <begin position="1"/>
        <end position="26"/>
    </location>
</feature>
<dbReference type="InterPro" id="IPR012341">
    <property type="entry name" value="6hp_glycosidase-like_sf"/>
</dbReference>
<dbReference type="Pfam" id="PF00759">
    <property type="entry name" value="Glyco_hydro_9"/>
    <property type="match status" value="2"/>
</dbReference>
<comment type="catalytic activity">
    <reaction evidence="1">
        <text>Endohydrolysis of (1-&gt;4)-beta-D-glucosidic linkages in cellulose, lichenin and cereal beta-D-glucans.</text>
        <dbReference type="EC" id="3.2.1.4"/>
    </reaction>
</comment>
<gene>
    <name evidence="12" type="ORF">EAG_01514</name>
</gene>
<dbReference type="STRING" id="104421.E2A8W8"/>
<keyword evidence="9" id="KW-0472">Membrane</keyword>